<dbReference type="Pfam" id="PF04389">
    <property type="entry name" value="Peptidase_M28"/>
    <property type="match status" value="1"/>
</dbReference>
<evidence type="ECO:0000256" key="3">
    <source>
        <dbReference type="ARBA" id="ARBA00022438"/>
    </source>
</evidence>
<evidence type="ECO:0000256" key="4">
    <source>
        <dbReference type="ARBA" id="ARBA00022670"/>
    </source>
</evidence>
<keyword evidence="4 14" id="KW-0645">Protease</keyword>
<dbReference type="InterPro" id="IPR007484">
    <property type="entry name" value="Peptidase_M28"/>
</dbReference>
<dbReference type="Gene3D" id="3.40.630.10">
    <property type="entry name" value="Zn peptidases"/>
    <property type="match status" value="1"/>
</dbReference>
<evidence type="ECO:0000259" key="16">
    <source>
        <dbReference type="Pfam" id="PF04389"/>
    </source>
</evidence>
<dbReference type="Proteomes" id="UP000078559">
    <property type="component" value="Chromosome 4"/>
</dbReference>
<evidence type="ECO:0000256" key="14">
    <source>
        <dbReference type="RuleBase" id="RU361240"/>
    </source>
</evidence>
<gene>
    <name evidence="17" type="ORF">VM1G_04079</name>
</gene>
<evidence type="ECO:0000256" key="2">
    <source>
        <dbReference type="ARBA" id="ARBA00011245"/>
    </source>
</evidence>
<dbReference type="SMR" id="A0A194VXK9"/>
<dbReference type="GO" id="GO:0004177">
    <property type="term" value="F:aminopeptidase activity"/>
    <property type="evidence" value="ECO:0007669"/>
    <property type="project" value="UniProtKB-KW"/>
</dbReference>
<accession>A0A194VXK9</accession>
<evidence type="ECO:0000313" key="17">
    <source>
        <dbReference type="EMBL" id="KUI68742.1"/>
    </source>
</evidence>
<dbReference type="OrthoDB" id="2214at2759"/>
<comment type="subunit">
    <text evidence="2">Monomer.</text>
</comment>
<evidence type="ECO:0000256" key="12">
    <source>
        <dbReference type="ARBA" id="ARBA00043843"/>
    </source>
</evidence>
<evidence type="ECO:0000256" key="5">
    <source>
        <dbReference type="ARBA" id="ARBA00022723"/>
    </source>
</evidence>
<dbReference type="SUPFAM" id="SSF53187">
    <property type="entry name" value="Zn-dependent exopeptidases"/>
    <property type="match status" value="1"/>
</dbReference>
<keyword evidence="6" id="KW-0732">Signal</keyword>
<feature type="compositionally biased region" description="Basic and acidic residues" evidence="15">
    <location>
        <begin position="1"/>
        <end position="16"/>
    </location>
</feature>
<keyword evidence="8 14" id="KW-0862">Zinc</keyword>
<dbReference type="GO" id="GO:0006508">
    <property type="term" value="P:proteolysis"/>
    <property type="evidence" value="ECO:0007669"/>
    <property type="project" value="UniProtKB-KW"/>
</dbReference>
<keyword evidence="7 14" id="KW-0378">Hydrolase</keyword>
<evidence type="ECO:0000256" key="8">
    <source>
        <dbReference type="ARBA" id="ARBA00022833"/>
    </source>
</evidence>
<evidence type="ECO:0000313" key="18">
    <source>
        <dbReference type="Proteomes" id="UP000078559"/>
    </source>
</evidence>
<sequence>MSNEHHARYEAHRKEYPVNFPNSTTQNKVLEETLFPELSKARVEKDLREFTDPGLFKSRHCASKFGTLAQYWIFDKIHNITARSVDVGFVRNTTPQSSVVIKLPGLSNNSISIGAHIDSINQYGSENGSIDSMIAPGADDNGSGSIVLLEVFRAFIAHVAAVGVLQNEVQFHWYASEEIGLVGSRQVFSDMRDEDFPLRATLNLDMIGYPGGAGGTDKIGVQQDHVDKNLTAFVTNLVETYSNASAGNITCGYPCSDHASAFKYNYASAMIGESAYIRTYPFDPVSSNPFIHSANDTIENNIDFDYMMKFARLALAFVVELGDYDFE</sequence>
<dbReference type="GO" id="GO:0008235">
    <property type="term" value="F:metalloexopeptidase activity"/>
    <property type="evidence" value="ECO:0007669"/>
    <property type="project" value="InterPro"/>
</dbReference>
<evidence type="ECO:0000256" key="13">
    <source>
        <dbReference type="ARBA" id="ARBA00043962"/>
    </source>
</evidence>
<dbReference type="EC" id="3.4.-.-" evidence="14"/>
<evidence type="ECO:0000256" key="9">
    <source>
        <dbReference type="ARBA" id="ARBA00023145"/>
    </source>
</evidence>
<name>A0A194VXK9_CYTMA</name>
<comment type="cofactor">
    <cofactor evidence="1">
        <name>Zn(2+)</name>
        <dbReference type="ChEBI" id="CHEBI:29105"/>
    </cofactor>
</comment>
<evidence type="ECO:0000256" key="11">
    <source>
        <dbReference type="ARBA" id="ARBA00023180"/>
    </source>
</evidence>
<keyword evidence="18" id="KW-1185">Reference proteome</keyword>
<feature type="domain" description="Peptidase M28" evidence="16">
    <location>
        <begin position="99"/>
        <end position="318"/>
    </location>
</feature>
<evidence type="ECO:0000256" key="15">
    <source>
        <dbReference type="SAM" id="MobiDB-lite"/>
    </source>
</evidence>
<dbReference type="PANTHER" id="PTHR12147">
    <property type="entry name" value="METALLOPEPTIDASE M28 FAMILY MEMBER"/>
    <property type="match status" value="1"/>
</dbReference>
<evidence type="ECO:0000256" key="7">
    <source>
        <dbReference type="ARBA" id="ARBA00022801"/>
    </source>
</evidence>
<reference evidence="17" key="1">
    <citation type="submission" date="2014-12" db="EMBL/GenBank/DDBJ databases">
        <title>Genome Sequence of Valsa Canker Pathogens Uncovers a Specific Adaption of Colonization on Woody Bark.</title>
        <authorList>
            <person name="Yin Z."/>
            <person name="Liu H."/>
            <person name="Gao X."/>
            <person name="Li Z."/>
            <person name="Song N."/>
            <person name="Ke X."/>
            <person name="Dai Q."/>
            <person name="Wu Y."/>
            <person name="Sun Y."/>
            <person name="Xu J.-R."/>
            <person name="Kang Z.K."/>
            <person name="Wang L."/>
            <person name="Huang L."/>
        </authorList>
    </citation>
    <scope>NUCLEOTIDE SEQUENCE [LARGE SCALE GENOMIC DNA]</scope>
    <source>
        <strain evidence="17">03-8</strain>
    </source>
</reference>
<dbReference type="PANTHER" id="PTHR12147:SF56">
    <property type="entry name" value="AMINOPEPTIDASE YDR415C-RELATED"/>
    <property type="match status" value="1"/>
</dbReference>
<dbReference type="InterPro" id="IPR045175">
    <property type="entry name" value="M28_fam"/>
</dbReference>
<keyword evidence="3 17" id="KW-0031">Aminopeptidase</keyword>
<evidence type="ECO:0000256" key="6">
    <source>
        <dbReference type="ARBA" id="ARBA00022729"/>
    </source>
</evidence>
<comment type="function">
    <text evidence="12">Extracellular aminopeptidase that allows assimilation of proteinaceous substrates.</text>
</comment>
<dbReference type="EMBL" id="CM003101">
    <property type="protein sequence ID" value="KUI68742.1"/>
    <property type="molecule type" value="Genomic_DNA"/>
</dbReference>
<dbReference type="GO" id="GO:0046872">
    <property type="term" value="F:metal ion binding"/>
    <property type="evidence" value="ECO:0007669"/>
    <property type="project" value="UniProtKB-KW"/>
</dbReference>
<dbReference type="AlphaFoldDB" id="A0A194VXK9"/>
<keyword evidence="11" id="KW-0325">Glycoprotein</keyword>
<keyword evidence="10" id="KW-1015">Disulfide bond</keyword>
<comment type="similarity">
    <text evidence="13">Belongs to the peptidase M28 family. M28E subfamily.</text>
</comment>
<feature type="region of interest" description="Disordered" evidence="15">
    <location>
        <begin position="1"/>
        <end position="22"/>
    </location>
</feature>
<keyword evidence="9" id="KW-0865">Zymogen</keyword>
<keyword evidence="5 14" id="KW-0479">Metal-binding</keyword>
<protein>
    <recommendedName>
        <fullName evidence="14">Peptide hydrolase</fullName>
        <ecNumber evidence="14">3.4.-.-</ecNumber>
    </recommendedName>
</protein>
<proteinExistence type="inferred from homology"/>
<evidence type="ECO:0000256" key="10">
    <source>
        <dbReference type="ARBA" id="ARBA00023157"/>
    </source>
</evidence>
<organism evidence="17 18">
    <name type="scientific">Cytospora mali</name>
    <name type="common">Apple Valsa canker fungus</name>
    <name type="synonym">Valsa mali</name>
    <dbReference type="NCBI Taxonomy" id="578113"/>
    <lineage>
        <taxon>Eukaryota</taxon>
        <taxon>Fungi</taxon>
        <taxon>Dikarya</taxon>
        <taxon>Ascomycota</taxon>
        <taxon>Pezizomycotina</taxon>
        <taxon>Sordariomycetes</taxon>
        <taxon>Sordariomycetidae</taxon>
        <taxon>Diaporthales</taxon>
        <taxon>Cytosporaceae</taxon>
        <taxon>Cytospora</taxon>
    </lineage>
</organism>
<evidence type="ECO:0000256" key="1">
    <source>
        <dbReference type="ARBA" id="ARBA00001947"/>
    </source>
</evidence>